<keyword evidence="5" id="KW-0805">Transcription regulation</keyword>
<feature type="region of interest" description="Disordered" evidence="8">
    <location>
        <begin position="141"/>
        <end position="160"/>
    </location>
</feature>
<evidence type="ECO:0000256" key="6">
    <source>
        <dbReference type="ARBA" id="ARBA00023163"/>
    </source>
</evidence>
<feature type="compositionally biased region" description="Polar residues" evidence="8">
    <location>
        <begin position="145"/>
        <end position="160"/>
    </location>
</feature>
<dbReference type="PROSITE" id="PS00028">
    <property type="entry name" value="ZINC_FINGER_C2H2_1"/>
    <property type="match status" value="3"/>
</dbReference>
<dbReference type="SUPFAM" id="SSF57667">
    <property type="entry name" value="beta-beta-alpha zinc fingers"/>
    <property type="match status" value="2"/>
</dbReference>
<keyword evidence="4" id="KW-0862">Zinc</keyword>
<evidence type="ECO:0000313" key="10">
    <source>
        <dbReference type="EMBL" id="OTF77619.1"/>
    </source>
</evidence>
<dbReference type="Proteomes" id="UP000194236">
    <property type="component" value="Unassembled WGS sequence"/>
</dbReference>
<dbReference type="Gene3D" id="3.30.160.60">
    <property type="entry name" value="Classic Zinc Finger"/>
    <property type="match status" value="3"/>
</dbReference>
<sequence length="612" mass="69345">MWQDIESVILPSQPSNTATSTNDEQVMYNTTNSPTEIDNANRATDMYPHHHHNSDTMLVYDSYTQHEQYHHSHNQSHNDYYDQSGYGHANDYFQLAPQTAETTASQKSSSPNLAPTPPMEQQHCEYSSSLYNHHHHHGSYALKSISPTSTTQIRKSSPPSNSEIYFANNLDHSSFGLWPNNNNEGKIEVDPQHRHHHHPQTEKNTASNNSDLNNNEGISLDSIYFNHHHHQQYGSTQAYWINQNEFLTNKEYVTNGSNQQISPPSSPNNIAIQSSYSNAHHHHQQQQQQQQNGSYYTNGNNHQFGTGEIVTGSTTAASTNEYMASGYNYPADMVNNCQIVHSPKNSCINHSSSTIIVGQESQSQLIIREDQTSQQQQQQHFYPQHAHHHLHHQLNTNGYYNDNNQGHCNNSINYTTISSSLVTPPTSPPQLINQSKVLMQSSNTQLLMQIGINTIYTTNGTNHTVKPTGRGRRGPKSKQAKTASNLLLTMINENGQLIPSLQPQIPVGKSRRGRKASGKKKVTQHVCNYDGCTKTYSKSSHLKAHLRTHTGEKPYQCSWKGCGWKFARSDELTRHFRKHTGDRPFQCQLCERAFSRSDHLSLHMKRHTMLGR</sequence>
<evidence type="ECO:0000256" key="7">
    <source>
        <dbReference type="PROSITE-ProRule" id="PRU00042"/>
    </source>
</evidence>
<dbReference type="PANTHER" id="PTHR23235:SF158">
    <property type="entry name" value="C2H2-TYPE DOMAIN-CONTAINING PROTEIN"/>
    <property type="match status" value="1"/>
</dbReference>
<dbReference type="InterPro" id="IPR036236">
    <property type="entry name" value="Znf_C2H2_sf"/>
</dbReference>
<evidence type="ECO:0000256" key="1">
    <source>
        <dbReference type="ARBA" id="ARBA00022723"/>
    </source>
</evidence>
<protein>
    <submittedName>
        <fullName evidence="10">Zinc-finger double domain containing protein</fullName>
    </submittedName>
</protein>
<feature type="region of interest" description="Disordered" evidence="8">
    <location>
        <begin position="177"/>
        <end position="214"/>
    </location>
</feature>
<feature type="region of interest" description="Disordered" evidence="8">
    <location>
        <begin position="1"/>
        <end position="24"/>
    </location>
</feature>
<feature type="region of interest" description="Disordered" evidence="8">
    <location>
        <begin position="501"/>
        <end position="520"/>
    </location>
</feature>
<feature type="compositionally biased region" description="Polar residues" evidence="8">
    <location>
        <begin position="292"/>
        <end position="304"/>
    </location>
</feature>
<comment type="caution">
    <text evidence="10">The sequence shown here is derived from an EMBL/GenBank/DDBJ whole genome shotgun (WGS) entry which is preliminary data.</text>
</comment>
<name>A0A1Y3B9T7_EURMA</name>
<evidence type="ECO:0000256" key="4">
    <source>
        <dbReference type="ARBA" id="ARBA00022833"/>
    </source>
</evidence>
<dbReference type="GO" id="GO:0000978">
    <property type="term" value="F:RNA polymerase II cis-regulatory region sequence-specific DNA binding"/>
    <property type="evidence" value="ECO:0007669"/>
    <property type="project" value="TreeGrafter"/>
</dbReference>
<dbReference type="FunFam" id="3.30.160.60:FF:000032">
    <property type="entry name" value="Krueppel-like factor 4"/>
    <property type="match status" value="1"/>
</dbReference>
<keyword evidence="6" id="KW-0804">Transcription</keyword>
<dbReference type="GO" id="GO:0000981">
    <property type="term" value="F:DNA-binding transcription factor activity, RNA polymerase II-specific"/>
    <property type="evidence" value="ECO:0007669"/>
    <property type="project" value="TreeGrafter"/>
</dbReference>
<keyword evidence="1" id="KW-0479">Metal-binding</keyword>
<dbReference type="SMART" id="SM00355">
    <property type="entry name" value="ZnF_C2H2"/>
    <property type="match status" value="3"/>
</dbReference>
<evidence type="ECO:0000313" key="11">
    <source>
        <dbReference type="Proteomes" id="UP000194236"/>
    </source>
</evidence>
<dbReference type="EMBL" id="MUJZ01031687">
    <property type="protein sequence ID" value="OTF77619.1"/>
    <property type="molecule type" value="Genomic_DNA"/>
</dbReference>
<feature type="compositionally biased region" description="Basic residues" evidence="8">
    <location>
        <begin position="509"/>
        <end position="520"/>
    </location>
</feature>
<feature type="region of interest" description="Disordered" evidence="8">
    <location>
        <begin position="277"/>
        <end position="308"/>
    </location>
</feature>
<dbReference type="AlphaFoldDB" id="A0A1Y3B9T7"/>
<feature type="compositionally biased region" description="Polar residues" evidence="8">
    <location>
        <begin position="99"/>
        <end position="113"/>
    </location>
</feature>
<dbReference type="InterPro" id="IPR013087">
    <property type="entry name" value="Znf_C2H2_type"/>
</dbReference>
<dbReference type="Pfam" id="PF00096">
    <property type="entry name" value="zf-C2H2"/>
    <property type="match status" value="3"/>
</dbReference>
<feature type="region of interest" description="Disordered" evidence="8">
    <location>
        <begin position="99"/>
        <end position="122"/>
    </location>
</feature>
<feature type="compositionally biased region" description="Basic residues" evidence="8">
    <location>
        <begin position="469"/>
        <end position="479"/>
    </location>
</feature>
<feature type="compositionally biased region" description="Low complexity" evidence="8">
    <location>
        <begin position="204"/>
        <end position="214"/>
    </location>
</feature>
<dbReference type="GO" id="GO:0008270">
    <property type="term" value="F:zinc ion binding"/>
    <property type="evidence" value="ECO:0007669"/>
    <property type="project" value="UniProtKB-KW"/>
</dbReference>
<evidence type="ECO:0000259" key="9">
    <source>
        <dbReference type="PROSITE" id="PS50157"/>
    </source>
</evidence>
<dbReference type="OrthoDB" id="8922241at2759"/>
<accession>A0A1Y3B9T7</accession>
<keyword evidence="3 7" id="KW-0863">Zinc-finger</keyword>
<feature type="domain" description="C2H2-type" evidence="9">
    <location>
        <begin position="585"/>
        <end position="608"/>
    </location>
</feature>
<feature type="region of interest" description="Disordered" evidence="8">
    <location>
        <begin position="461"/>
        <end position="481"/>
    </location>
</feature>
<keyword evidence="2" id="KW-0677">Repeat</keyword>
<organism evidence="10 11">
    <name type="scientific">Euroglyphus maynei</name>
    <name type="common">Mayne's house dust mite</name>
    <dbReference type="NCBI Taxonomy" id="6958"/>
    <lineage>
        <taxon>Eukaryota</taxon>
        <taxon>Metazoa</taxon>
        <taxon>Ecdysozoa</taxon>
        <taxon>Arthropoda</taxon>
        <taxon>Chelicerata</taxon>
        <taxon>Arachnida</taxon>
        <taxon>Acari</taxon>
        <taxon>Acariformes</taxon>
        <taxon>Sarcoptiformes</taxon>
        <taxon>Astigmata</taxon>
        <taxon>Psoroptidia</taxon>
        <taxon>Analgoidea</taxon>
        <taxon>Pyroglyphidae</taxon>
        <taxon>Pyroglyphinae</taxon>
        <taxon>Euroglyphus</taxon>
    </lineage>
</organism>
<dbReference type="PROSITE" id="PS50157">
    <property type="entry name" value="ZINC_FINGER_C2H2_2"/>
    <property type="match status" value="3"/>
</dbReference>
<evidence type="ECO:0000256" key="3">
    <source>
        <dbReference type="ARBA" id="ARBA00022771"/>
    </source>
</evidence>
<evidence type="ECO:0000256" key="5">
    <source>
        <dbReference type="ARBA" id="ARBA00023015"/>
    </source>
</evidence>
<proteinExistence type="predicted"/>
<gene>
    <name evidence="10" type="ORF">BLA29_001935</name>
</gene>
<feature type="domain" description="C2H2-type" evidence="9">
    <location>
        <begin position="525"/>
        <end position="554"/>
    </location>
</feature>
<feature type="domain" description="C2H2-type" evidence="9">
    <location>
        <begin position="555"/>
        <end position="584"/>
    </location>
</feature>
<keyword evidence="11" id="KW-1185">Reference proteome</keyword>
<evidence type="ECO:0000256" key="2">
    <source>
        <dbReference type="ARBA" id="ARBA00022737"/>
    </source>
</evidence>
<feature type="region of interest" description="Disordered" evidence="8">
    <location>
        <begin position="383"/>
        <end position="402"/>
    </location>
</feature>
<reference evidence="10 11" key="1">
    <citation type="submission" date="2017-03" db="EMBL/GenBank/DDBJ databases">
        <title>Genome Survey of Euroglyphus maynei.</title>
        <authorList>
            <person name="Arlian L.G."/>
            <person name="Morgan M.S."/>
            <person name="Rider S.D."/>
        </authorList>
    </citation>
    <scope>NUCLEOTIDE SEQUENCE [LARGE SCALE GENOMIC DNA]</scope>
    <source>
        <strain evidence="10">Arlian Lab</strain>
        <tissue evidence="10">Whole body</tissue>
    </source>
</reference>
<evidence type="ECO:0000256" key="8">
    <source>
        <dbReference type="SAM" id="MobiDB-lite"/>
    </source>
</evidence>
<feature type="compositionally biased region" description="Polar residues" evidence="8">
    <location>
        <begin position="10"/>
        <end position="24"/>
    </location>
</feature>
<dbReference type="PANTHER" id="PTHR23235">
    <property type="entry name" value="KRUEPPEL-LIKE TRANSCRIPTION FACTOR"/>
    <property type="match status" value="1"/>
</dbReference>